<evidence type="ECO:0000313" key="1">
    <source>
        <dbReference type="EMBL" id="MFC3635827.1"/>
    </source>
</evidence>
<keyword evidence="2" id="KW-1185">Reference proteome</keyword>
<evidence type="ECO:0000313" key="2">
    <source>
        <dbReference type="Proteomes" id="UP001595704"/>
    </source>
</evidence>
<proteinExistence type="predicted"/>
<name>A0ABV7UAZ9_9HYPH</name>
<protein>
    <submittedName>
        <fullName evidence="1">Uncharacterized protein</fullName>
    </submittedName>
</protein>
<accession>A0ABV7UAZ9</accession>
<reference evidence="2" key="1">
    <citation type="journal article" date="2019" name="Int. J. Syst. Evol. Microbiol.">
        <title>The Global Catalogue of Microorganisms (GCM) 10K type strain sequencing project: providing services to taxonomists for standard genome sequencing and annotation.</title>
        <authorList>
            <consortium name="The Broad Institute Genomics Platform"/>
            <consortium name="The Broad Institute Genome Sequencing Center for Infectious Disease"/>
            <person name="Wu L."/>
            <person name="Ma J."/>
        </authorList>
    </citation>
    <scope>NUCLEOTIDE SEQUENCE [LARGE SCALE GENOMIC DNA]</scope>
    <source>
        <strain evidence="2">KCTC 42282</strain>
    </source>
</reference>
<comment type="caution">
    <text evidence="1">The sequence shown here is derived from an EMBL/GenBank/DDBJ whole genome shotgun (WGS) entry which is preliminary data.</text>
</comment>
<sequence>MSRTIDEAIERDLLKGKLVLKTVPMTLTKQMEETAVEVYERMLSYGMPVHIAVEAAAHGAIVAAPVIDPAEMRIAPPGAVIVLSDWINSAREAYDRCKLDPIGTPAAKAATLELLKLVDKILPAVPPPDWRGATVPTREDGA</sequence>
<dbReference type="RefSeq" id="WP_191319666.1">
    <property type="nucleotide sequence ID" value="NZ_BNCG01000010.1"/>
</dbReference>
<organism evidence="1 2">
    <name type="scientific">Camelimonas fluminis</name>
    <dbReference type="NCBI Taxonomy" id="1576911"/>
    <lineage>
        <taxon>Bacteria</taxon>
        <taxon>Pseudomonadati</taxon>
        <taxon>Pseudomonadota</taxon>
        <taxon>Alphaproteobacteria</taxon>
        <taxon>Hyphomicrobiales</taxon>
        <taxon>Chelatococcaceae</taxon>
        <taxon>Camelimonas</taxon>
    </lineage>
</organism>
<dbReference type="Proteomes" id="UP001595704">
    <property type="component" value="Unassembled WGS sequence"/>
</dbReference>
<gene>
    <name evidence="1" type="ORF">ACFONL_00240</name>
</gene>
<dbReference type="EMBL" id="JBHRYC010000006">
    <property type="protein sequence ID" value="MFC3635827.1"/>
    <property type="molecule type" value="Genomic_DNA"/>
</dbReference>